<evidence type="ECO:0000313" key="7">
    <source>
        <dbReference type="EMBL" id="MCH84185.1"/>
    </source>
</evidence>
<evidence type="ECO:0000259" key="6">
    <source>
        <dbReference type="PROSITE" id="PS50103"/>
    </source>
</evidence>
<feature type="compositionally biased region" description="Basic and acidic residues" evidence="5">
    <location>
        <begin position="58"/>
        <end position="72"/>
    </location>
</feature>
<evidence type="ECO:0000313" key="8">
    <source>
        <dbReference type="Proteomes" id="UP000265520"/>
    </source>
</evidence>
<feature type="region of interest" description="Disordered" evidence="5">
    <location>
        <begin position="1"/>
        <end position="38"/>
    </location>
</feature>
<dbReference type="PANTHER" id="PTHR36886">
    <property type="entry name" value="PROTEIN FRIGIDA-ESSENTIAL 1"/>
    <property type="match status" value="1"/>
</dbReference>
<dbReference type="AlphaFoldDB" id="A0A392MAQ3"/>
<feature type="compositionally biased region" description="Basic and acidic residues" evidence="5">
    <location>
        <begin position="17"/>
        <end position="26"/>
    </location>
</feature>
<accession>A0A392MAQ3</accession>
<evidence type="ECO:0000256" key="1">
    <source>
        <dbReference type="ARBA" id="ARBA00022723"/>
    </source>
</evidence>
<evidence type="ECO:0000256" key="3">
    <source>
        <dbReference type="ARBA" id="ARBA00022833"/>
    </source>
</evidence>
<dbReference type="Proteomes" id="UP000265520">
    <property type="component" value="Unassembled WGS sequence"/>
</dbReference>
<protein>
    <submittedName>
        <fullName evidence="7">Zinc finger CCCH domain-containing protein 38-like</fullName>
    </submittedName>
</protein>
<feature type="zinc finger region" description="C3H1-type" evidence="4">
    <location>
        <begin position="89"/>
        <end position="117"/>
    </location>
</feature>
<dbReference type="SMART" id="SM00356">
    <property type="entry name" value="ZnF_C3H1"/>
    <property type="match status" value="3"/>
</dbReference>
<dbReference type="Pfam" id="PF00642">
    <property type="entry name" value="zf-CCCH"/>
    <property type="match status" value="1"/>
</dbReference>
<dbReference type="Pfam" id="PF18044">
    <property type="entry name" value="zf-CCCH_4"/>
    <property type="match status" value="1"/>
</dbReference>
<feature type="domain" description="C3H1-type" evidence="6">
    <location>
        <begin position="89"/>
        <end position="117"/>
    </location>
</feature>
<reference evidence="7 8" key="1">
    <citation type="journal article" date="2018" name="Front. Plant Sci.">
        <title>Red Clover (Trifolium pratense) and Zigzag Clover (T. medium) - A Picture of Genomic Similarities and Differences.</title>
        <authorList>
            <person name="Dluhosova J."/>
            <person name="Istvanek J."/>
            <person name="Nedelnik J."/>
            <person name="Repkova J."/>
        </authorList>
    </citation>
    <scope>NUCLEOTIDE SEQUENCE [LARGE SCALE GENOMIC DNA]</scope>
    <source>
        <strain evidence="8">cv. 10/8</strain>
        <tissue evidence="7">Leaf</tissue>
    </source>
</reference>
<dbReference type="PANTHER" id="PTHR36886:SF8">
    <property type="entry name" value="ZINC FINGER CCCH DOMAIN-CONTAINING PROTEIN 38"/>
    <property type="match status" value="1"/>
</dbReference>
<organism evidence="7 8">
    <name type="scientific">Trifolium medium</name>
    <dbReference type="NCBI Taxonomy" id="97028"/>
    <lineage>
        <taxon>Eukaryota</taxon>
        <taxon>Viridiplantae</taxon>
        <taxon>Streptophyta</taxon>
        <taxon>Embryophyta</taxon>
        <taxon>Tracheophyta</taxon>
        <taxon>Spermatophyta</taxon>
        <taxon>Magnoliopsida</taxon>
        <taxon>eudicotyledons</taxon>
        <taxon>Gunneridae</taxon>
        <taxon>Pentapetalae</taxon>
        <taxon>rosids</taxon>
        <taxon>fabids</taxon>
        <taxon>Fabales</taxon>
        <taxon>Fabaceae</taxon>
        <taxon>Papilionoideae</taxon>
        <taxon>50 kb inversion clade</taxon>
        <taxon>NPAAA clade</taxon>
        <taxon>Hologalegina</taxon>
        <taxon>IRL clade</taxon>
        <taxon>Trifolieae</taxon>
        <taxon>Trifolium</taxon>
    </lineage>
</organism>
<feature type="domain" description="C3H1-type" evidence="6">
    <location>
        <begin position="154"/>
        <end position="180"/>
    </location>
</feature>
<dbReference type="EMBL" id="LXQA010006407">
    <property type="protein sequence ID" value="MCH84185.1"/>
    <property type="molecule type" value="Genomic_DNA"/>
</dbReference>
<name>A0A392MAQ3_9FABA</name>
<dbReference type="SUPFAM" id="SSF90229">
    <property type="entry name" value="CCCH zinc finger"/>
    <property type="match status" value="2"/>
</dbReference>
<dbReference type="GO" id="GO:0008270">
    <property type="term" value="F:zinc ion binding"/>
    <property type="evidence" value="ECO:0007669"/>
    <property type="project" value="UniProtKB-KW"/>
</dbReference>
<gene>
    <name evidence="7" type="ORF">A2U01_0005016</name>
</gene>
<feature type="domain" description="C3H1-type" evidence="6">
    <location>
        <begin position="30"/>
        <end position="57"/>
    </location>
</feature>
<comment type="caution">
    <text evidence="7">The sequence shown here is derived from an EMBL/GenBank/DDBJ whole genome shotgun (WGS) entry which is preliminary data.</text>
</comment>
<dbReference type="Gene3D" id="2.30.30.1190">
    <property type="match status" value="1"/>
</dbReference>
<feature type="compositionally biased region" description="Basic and acidic residues" evidence="5">
    <location>
        <begin position="181"/>
        <end position="193"/>
    </location>
</feature>
<evidence type="ECO:0000256" key="4">
    <source>
        <dbReference type="PROSITE-ProRule" id="PRU00723"/>
    </source>
</evidence>
<sequence>MSRRSRSQSRSPSRGFRYSDVDDRNRMGAGRSTKPCRDFAVGNCRRGSHCHFLHHDNQSYEDSRESRHRQDGPRYSNPRESGDYSLTNRRSDKACINFAKGRCRTGESCRYVHHGKSDGFDKVSAYESSRERDVDRRHMDISFKQDGQHNPNHKSNIPCKYFALGNCLYGKDCRFSHDRHSFTSPRLRDDRSRSNQGEDQVLDRQKMSDSVTPNGRPRDDRWVSDGSMADVDKVWDGPKQNDLVAVSDTAKLIEDKKIISAPEPGFMTWPTNDGLDYSLNQNRVHNESPFSIDKKEANCRTEENAVDNILLSQSLGGGIWPGDEKMSPDWNYGARSSSHIKDEDGHNKHQVAPGQGLNQNAQNITASHVVGQSQATVSIVPPRARIIEGSGNPVSMTSIKPDPAIGLKQYDPM</sequence>
<dbReference type="PROSITE" id="PS50103">
    <property type="entry name" value="ZF_C3H1"/>
    <property type="match status" value="3"/>
</dbReference>
<dbReference type="Pfam" id="PF14608">
    <property type="entry name" value="zf-CCCH_2"/>
    <property type="match status" value="1"/>
</dbReference>
<proteinExistence type="predicted"/>
<dbReference type="InterPro" id="IPR036855">
    <property type="entry name" value="Znf_CCCH_sf"/>
</dbReference>
<feature type="region of interest" description="Disordered" evidence="5">
    <location>
        <begin position="58"/>
        <end position="86"/>
    </location>
</feature>
<keyword evidence="3 4" id="KW-0862">Zinc</keyword>
<evidence type="ECO:0000256" key="2">
    <source>
        <dbReference type="ARBA" id="ARBA00022771"/>
    </source>
</evidence>
<feature type="region of interest" description="Disordered" evidence="5">
    <location>
        <begin position="181"/>
        <end position="225"/>
    </location>
</feature>
<evidence type="ECO:0000256" key="5">
    <source>
        <dbReference type="SAM" id="MobiDB-lite"/>
    </source>
</evidence>
<dbReference type="Gene3D" id="3.30.1370.210">
    <property type="match status" value="1"/>
</dbReference>
<feature type="zinc finger region" description="C3H1-type" evidence="4">
    <location>
        <begin position="154"/>
        <end position="180"/>
    </location>
</feature>
<keyword evidence="1 4" id="KW-0479">Metal-binding</keyword>
<keyword evidence="2 4" id="KW-0863">Zinc-finger</keyword>
<dbReference type="InterPro" id="IPR000571">
    <property type="entry name" value="Znf_CCCH"/>
</dbReference>
<feature type="zinc finger region" description="C3H1-type" evidence="4">
    <location>
        <begin position="30"/>
        <end position="57"/>
    </location>
</feature>
<keyword evidence="8" id="KW-1185">Reference proteome</keyword>
<dbReference type="InterPro" id="IPR052650">
    <property type="entry name" value="Zinc_finger_CCCH"/>
</dbReference>
<dbReference type="InterPro" id="IPR041367">
    <property type="entry name" value="Znf-CCCH_4"/>
</dbReference>
<feature type="non-terminal residue" evidence="7">
    <location>
        <position position="413"/>
    </location>
</feature>